<evidence type="ECO:0000313" key="2">
    <source>
        <dbReference type="EMBL" id="CAF1111177.1"/>
    </source>
</evidence>
<dbReference type="Proteomes" id="UP000663891">
    <property type="component" value="Unassembled WGS sequence"/>
</dbReference>
<reference evidence="3" key="1">
    <citation type="submission" date="2021-02" db="EMBL/GenBank/DDBJ databases">
        <authorList>
            <person name="Nowell W R."/>
        </authorList>
    </citation>
    <scope>NUCLEOTIDE SEQUENCE</scope>
</reference>
<keyword evidence="1" id="KW-0732">Signal</keyword>
<evidence type="ECO:0000256" key="1">
    <source>
        <dbReference type="SAM" id="SignalP"/>
    </source>
</evidence>
<dbReference type="OrthoDB" id="9989935at2759"/>
<dbReference type="AlphaFoldDB" id="A0A819PT96"/>
<protein>
    <submittedName>
        <fullName evidence="3">Uncharacterized protein</fullName>
    </submittedName>
</protein>
<dbReference type="EMBL" id="CAJNON010000215">
    <property type="protein sequence ID" value="CAF1111177.1"/>
    <property type="molecule type" value="Genomic_DNA"/>
</dbReference>
<proteinExistence type="predicted"/>
<evidence type="ECO:0000313" key="4">
    <source>
        <dbReference type="Proteomes" id="UP000663881"/>
    </source>
</evidence>
<dbReference type="Proteomes" id="UP000663881">
    <property type="component" value="Unassembled WGS sequence"/>
</dbReference>
<sequence>MSGIQTIAYLVLVSLFLTINCYVQEDSNEDMDYANSYAARRHLVAEYLSQYVDKRVAAAKSICGGSTQCGDTCNQNNHYDASSTCGLTCYDSKWAEKVGTNGTCELNSNVCAGAASTFCPGGTYTTVHNTYPNNPSYFDCANGYGCGANGGCCVRIAGQTKSPWQYYCLKCNQS</sequence>
<feature type="signal peptide" evidence="1">
    <location>
        <begin position="1"/>
        <end position="21"/>
    </location>
</feature>
<dbReference type="EMBL" id="CAJOAY010003353">
    <property type="protein sequence ID" value="CAF4017447.1"/>
    <property type="molecule type" value="Genomic_DNA"/>
</dbReference>
<comment type="caution">
    <text evidence="3">The sequence shown here is derived from an EMBL/GenBank/DDBJ whole genome shotgun (WGS) entry which is preliminary data.</text>
</comment>
<gene>
    <name evidence="3" type="ORF">OKA104_LOCUS30754</name>
    <name evidence="2" type="ORF">VCS650_LOCUS20650</name>
</gene>
<feature type="chain" id="PRO_5036235776" evidence="1">
    <location>
        <begin position="22"/>
        <end position="174"/>
    </location>
</feature>
<name>A0A819PT96_9BILA</name>
<organism evidence="3 4">
    <name type="scientific">Adineta steineri</name>
    <dbReference type="NCBI Taxonomy" id="433720"/>
    <lineage>
        <taxon>Eukaryota</taxon>
        <taxon>Metazoa</taxon>
        <taxon>Spiralia</taxon>
        <taxon>Gnathifera</taxon>
        <taxon>Rotifera</taxon>
        <taxon>Eurotatoria</taxon>
        <taxon>Bdelloidea</taxon>
        <taxon>Adinetida</taxon>
        <taxon>Adinetidae</taxon>
        <taxon>Adineta</taxon>
    </lineage>
</organism>
<evidence type="ECO:0000313" key="3">
    <source>
        <dbReference type="EMBL" id="CAF4017447.1"/>
    </source>
</evidence>
<accession>A0A819PT96</accession>